<reference evidence="2" key="1">
    <citation type="journal article" date="2023" name="Insect Mol. Biol.">
        <title>Genome sequencing provides insights into the evolution of gene families encoding plant cell wall-degrading enzymes in longhorned beetles.</title>
        <authorList>
            <person name="Shin N.R."/>
            <person name="Okamura Y."/>
            <person name="Kirsch R."/>
            <person name="Pauchet Y."/>
        </authorList>
    </citation>
    <scope>NUCLEOTIDE SEQUENCE</scope>
    <source>
        <strain evidence="2">AMC_N1</strain>
    </source>
</reference>
<evidence type="ECO:0000313" key="3">
    <source>
        <dbReference type="Proteomes" id="UP001162162"/>
    </source>
</evidence>
<keyword evidence="3" id="KW-1185">Reference proteome</keyword>
<dbReference type="InterPro" id="IPR035985">
    <property type="entry name" value="Ubiquitin-activating_enz"/>
</dbReference>
<dbReference type="Proteomes" id="UP001162162">
    <property type="component" value="Unassembled WGS sequence"/>
</dbReference>
<evidence type="ECO:0000313" key="2">
    <source>
        <dbReference type="EMBL" id="KAJ8950714.1"/>
    </source>
</evidence>
<gene>
    <name evidence="2" type="ORF">NQ318_012794</name>
</gene>
<name>A0AAV8YIC3_9CUCU</name>
<protein>
    <recommendedName>
        <fullName evidence="1">E2 binding domain-containing protein</fullName>
    </recommendedName>
</protein>
<dbReference type="AlphaFoldDB" id="A0AAV8YIC3"/>
<dbReference type="SMART" id="SM01181">
    <property type="entry name" value="E2_bind"/>
    <property type="match status" value="1"/>
</dbReference>
<dbReference type="EMBL" id="JAPWTK010000096">
    <property type="protein sequence ID" value="KAJ8950714.1"/>
    <property type="molecule type" value="Genomic_DNA"/>
</dbReference>
<evidence type="ECO:0000259" key="1">
    <source>
        <dbReference type="SMART" id="SM01181"/>
    </source>
</evidence>
<accession>A0AAV8YIC3</accession>
<dbReference type="Pfam" id="PF08825">
    <property type="entry name" value="E2_bind"/>
    <property type="match status" value="1"/>
</dbReference>
<dbReference type="GO" id="GO:0019781">
    <property type="term" value="F:NEDD8 activating enzyme activity"/>
    <property type="evidence" value="ECO:0007669"/>
    <property type="project" value="InterPro"/>
</dbReference>
<sequence>MVFNDVDGIYTYTYEAEKKDNCLVCSQVRQALEIQDPHRMKLKQLIELLTESAAYQMKSPGLTTVIDGKNKTLYMSLIKSIEERTRDNLNKTLVELGLKDGQEILVADVTSPNTLIFSLKYLVKDVEML</sequence>
<feature type="domain" description="E2 binding" evidence="1">
    <location>
        <begin position="34"/>
        <end position="122"/>
    </location>
</feature>
<dbReference type="GO" id="GO:0045116">
    <property type="term" value="P:protein neddylation"/>
    <property type="evidence" value="ECO:0007669"/>
    <property type="project" value="InterPro"/>
</dbReference>
<dbReference type="SUPFAM" id="SSF69572">
    <property type="entry name" value="Activating enzymes of the ubiquitin-like proteins"/>
    <property type="match status" value="1"/>
</dbReference>
<dbReference type="InterPro" id="IPR014929">
    <property type="entry name" value="E2-binding"/>
</dbReference>
<proteinExistence type="predicted"/>
<organism evidence="2 3">
    <name type="scientific">Aromia moschata</name>
    <dbReference type="NCBI Taxonomy" id="1265417"/>
    <lineage>
        <taxon>Eukaryota</taxon>
        <taxon>Metazoa</taxon>
        <taxon>Ecdysozoa</taxon>
        <taxon>Arthropoda</taxon>
        <taxon>Hexapoda</taxon>
        <taxon>Insecta</taxon>
        <taxon>Pterygota</taxon>
        <taxon>Neoptera</taxon>
        <taxon>Endopterygota</taxon>
        <taxon>Coleoptera</taxon>
        <taxon>Polyphaga</taxon>
        <taxon>Cucujiformia</taxon>
        <taxon>Chrysomeloidea</taxon>
        <taxon>Cerambycidae</taxon>
        <taxon>Cerambycinae</taxon>
        <taxon>Callichromatini</taxon>
        <taxon>Aromia</taxon>
    </lineage>
</organism>
<dbReference type="Gene3D" id="3.10.290.20">
    <property type="entry name" value="Ubiquitin-like 2 activating enzyme e1b. Chain: B, domain 3"/>
    <property type="match status" value="1"/>
</dbReference>
<comment type="caution">
    <text evidence="2">The sequence shown here is derived from an EMBL/GenBank/DDBJ whole genome shotgun (WGS) entry which is preliminary data.</text>
</comment>
<dbReference type="FunFam" id="3.10.290.20:FF:000001">
    <property type="entry name" value="NEDD8-activating enzyme E1 catalytic subunit, variant"/>
    <property type="match status" value="1"/>
</dbReference>